<comment type="caution">
    <text evidence="3">The sequence shown here is derived from an EMBL/GenBank/DDBJ whole genome shotgun (WGS) entry which is preliminary data.</text>
</comment>
<proteinExistence type="predicted"/>
<feature type="region of interest" description="Disordered" evidence="1">
    <location>
        <begin position="319"/>
        <end position="345"/>
    </location>
</feature>
<keyword evidence="4" id="KW-1185">Reference proteome</keyword>
<accession>A0ABN9KQW5</accession>
<evidence type="ECO:0000259" key="2">
    <source>
        <dbReference type="PROSITE" id="PS50878"/>
    </source>
</evidence>
<dbReference type="Pfam" id="PF26215">
    <property type="entry name" value="HTH_animal"/>
    <property type="match status" value="1"/>
</dbReference>
<feature type="domain" description="Reverse transcriptase" evidence="2">
    <location>
        <begin position="1"/>
        <end position="183"/>
    </location>
</feature>
<dbReference type="PANTHER" id="PTHR21301">
    <property type="entry name" value="REVERSE TRANSCRIPTASE"/>
    <property type="match status" value="1"/>
</dbReference>
<dbReference type="InterPro" id="IPR000477">
    <property type="entry name" value="RT_dom"/>
</dbReference>
<dbReference type="PROSITE" id="PS50878">
    <property type="entry name" value="RT_POL"/>
    <property type="match status" value="1"/>
</dbReference>
<dbReference type="Proteomes" id="UP001176940">
    <property type="component" value="Unassembled WGS sequence"/>
</dbReference>
<evidence type="ECO:0000313" key="4">
    <source>
        <dbReference type="Proteomes" id="UP001176940"/>
    </source>
</evidence>
<protein>
    <recommendedName>
        <fullName evidence="2">Reverse transcriptase domain-containing protein</fullName>
    </recommendedName>
</protein>
<sequence>MDVLTKINGLFLEDGMLLATTDIEYLYTSIKHADGLRAARFFLETTNWDGHLIDLILDLLEFVLTHNYFVFKDRFYLQTQGTAMGTACAPSYASLFVGHWERWLLHGDRAQVADPVVGWFRYIDDVLLIWNGDDTSLSKFMQQLNINPFNLKFTYNWHPNKIDFLDISLCVGEDGAIETGLYRKETSVNSLLHASSAHNYSTIKAIPVGQFLRNRRVCSTEERFEKQSVALTDRFCTRGYSHRCIKAGYRRAKNTRREDLLVQPKKCKQTDEPMVRFISTSNCHWDRIHGEFSPLTLWEITLHMFSQVFTAYRPGDSFAHPTQPKESPPLKVAKWTAMSKSEGKQ</sequence>
<name>A0ABN9KQW5_9NEOB</name>
<evidence type="ECO:0000313" key="3">
    <source>
        <dbReference type="EMBL" id="CAJ0915633.1"/>
    </source>
</evidence>
<organism evidence="3 4">
    <name type="scientific">Ranitomeya imitator</name>
    <name type="common">mimic poison frog</name>
    <dbReference type="NCBI Taxonomy" id="111125"/>
    <lineage>
        <taxon>Eukaryota</taxon>
        <taxon>Metazoa</taxon>
        <taxon>Chordata</taxon>
        <taxon>Craniata</taxon>
        <taxon>Vertebrata</taxon>
        <taxon>Euteleostomi</taxon>
        <taxon>Amphibia</taxon>
        <taxon>Batrachia</taxon>
        <taxon>Anura</taxon>
        <taxon>Neobatrachia</taxon>
        <taxon>Hyloidea</taxon>
        <taxon>Dendrobatidae</taxon>
        <taxon>Dendrobatinae</taxon>
        <taxon>Ranitomeya</taxon>
    </lineage>
</organism>
<evidence type="ECO:0000256" key="1">
    <source>
        <dbReference type="SAM" id="MobiDB-lite"/>
    </source>
</evidence>
<dbReference type="InterPro" id="IPR058912">
    <property type="entry name" value="HTH_animal"/>
</dbReference>
<dbReference type="EMBL" id="CAUEEQ010000037">
    <property type="protein sequence ID" value="CAJ0915633.1"/>
    <property type="molecule type" value="Genomic_DNA"/>
</dbReference>
<gene>
    <name evidence="3" type="ORF">RIMI_LOCUS76857</name>
</gene>
<reference evidence="3" key="1">
    <citation type="submission" date="2023-07" db="EMBL/GenBank/DDBJ databases">
        <authorList>
            <person name="Stuckert A."/>
        </authorList>
    </citation>
    <scope>NUCLEOTIDE SEQUENCE</scope>
</reference>
<dbReference type="PANTHER" id="PTHR21301:SF13">
    <property type="match status" value="1"/>
</dbReference>